<dbReference type="PANTHER" id="PTHR45765:SF1">
    <property type="entry name" value="METHIONINE--TRNA LIGASE, CYTOPLASMIC"/>
    <property type="match status" value="1"/>
</dbReference>
<gene>
    <name evidence="9" type="ORF">IW245_001786</name>
</gene>
<comment type="caution">
    <text evidence="9">The sequence shown here is derived from an EMBL/GenBank/DDBJ whole genome shotgun (WGS) entry which is preliminary data.</text>
</comment>
<dbReference type="AlphaFoldDB" id="A0A8J7GFI4"/>
<name>A0A8J7GFI4_9ACTN</name>
<protein>
    <submittedName>
        <fullName evidence="9">Methionyl-tRNA synthetase</fullName>
        <ecNumber evidence="9">6.1.1.10</ecNumber>
    </submittedName>
</protein>
<evidence type="ECO:0000256" key="2">
    <source>
        <dbReference type="ARBA" id="ARBA00022741"/>
    </source>
</evidence>
<dbReference type="InterPro" id="IPR001412">
    <property type="entry name" value="aa-tRNA-synth_I_CS"/>
</dbReference>
<keyword evidence="4 7" id="KW-0648">Protein biosynthesis</keyword>
<keyword evidence="10" id="KW-1185">Reference proteome</keyword>
<dbReference type="SUPFAM" id="SSF52374">
    <property type="entry name" value="Nucleotidylyl transferase"/>
    <property type="match status" value="1"/>
</dbReference>
<proteinExistence type="inferred from homology"/>
<dbReference type="GO" id="GO:0005524">
    <property type="term" value="F:ATP binding"/>
    <property type="evidence" value="ECO:0007669"/>
    <property type="project" value="UniProtKB-KW"/>
</dbReference>
<evidence type="ECO:0000256" key="1">
    <source>
        <dbReference type="ARBA" id="ARBA00022598"/>
    </source>
</evidence>
<dbReference type="SUPFAM" id="SSF57770">
    <property type="entry name" value="Methionyl-tRNA synthetase (MetRS), Zn-domain"/>
    <property type="match status" value="1"/>
</dbReference>
<keyword evidence="3 7" id="KW-0067">ATP-binding</keyword>
<dbReference type="GO" id="GO:0004825">
    <property type="term" value="F:methionine-tRNA ligase activity"/>
    <property type="evidence" value="ECO:0007669"/>
    <property type="project" value="UniProtKB-EC"/>
</dbReference>
<evidence type="ECO:0000256" key="7">
    <source>
        <dbReference type="RuleBase" id="RU363039"/>
    </source>
</evidence>
<dbReference type="Pfam" id="PF09334">
    <property type="entry name" value="tRNA-synt_1g"/>
    <property type="match status" value="1"/>
</dbReference>
<dbReference type="InterPro" id="IPR014729">
    <property type="entry name" value="Rossmann-like_a/b/a_fold"/>
</dbReference>
<evidence type="ECO:0000313" key="9">
    <source>
        <dbReference type="EMBL" id="MBG6135592.1"/>
    </source>
</evidence>
<dbReference type="Gene3D" id="3.40.50.620">
    <property type="entry name" value="HUPs"/>
    <property type="match status" value="1"/>
</dbReference>
<evidence type="ECO:0000256" key="4">
    <source>
        <dbReference type="ARBA" id="ARBA00022917"/>
    </source>
</evidence>
<dbReference type="PROSITE" id="PS00178">
    <property type="entry name" value="AA_TRNA_LIGASE_I"/>
    <property type="match status" value="1"/>
</dbReference>
<keyword evidence="1 7" id="KW-0436">Ligase</keyword>
<dbReference type="EMBL" id="JADOUF010000001">
    <property type="protein sequence ID" value="MBG6135592.1"/>
    <property type="molecule type" value="Genomic_DNA"/>
</dbReference>
<dbReference type="RefSeq" id="WP_197002682.1">
    <property type="nucleotide sequence ID" value="NZ_BONS01000002.1"/>
</dbReference>
<dbReference type="GO" id="GO:0005829">
    <property type="term" value="C:cytosol"/>
    <property type="evidence" value="ECO:0007669"/>
    <property type="project" value="TreeGrafter"/>
</dbReference>
<evidence type="ECO:0000313" key="10">
    <source>
        <dbReference type="Proteomes" id="UP000622552"/>
    </source>
</evidence>
<accession>A0A8J7GFI4</accession>
<dbReference type="InterPro" id="IPR015413">
    <property type="entry name" value="Methionyl/Leucyl_tRNA_Synth"/>
</dbReference>
<evidence type="ECO:0000259" key="8">
    <source>
        <dbReference type="Pfam" id="PF09334"/>
    </source>
</evidence>
<organism evidence="9 10">
    <name type="scientific">Longispora fulva</name>
    <dbReference type="NCBI Taxonomy" id="619741"/>
    <lineage>
        <taxon>Bacteria</taxon>
        <taxon>Bacillati</taxon>
        <taxon>Actinomycetota</taxon>
        <taxon>Actinomycetes</taxon>
        <taxon>Micromonosporales</taxon>
        <taxon>Micromonosporaceae</taxon>
        <taxon>Longispora</taxon>
    </lineage>
</organism>
<evidence type="ECO:0000256" key="3">
    <source>
        <dbReference type="ARBA" id="ARBA00022840"/>
    </source>
</evidence>
<dbReference type="InterPro" id="IPR023458">
    <property type="entry name" value="Met-tRNA_ligase_1"/>
</dbReference>
<sequence>MTGVGVTVIVIPQPTVNGPLHIGHLSGPYLAADIASRAARARGERVLTLAGVDVHPNYVLTKAELQGVDVEEMVTRYRGQIMAAFDGARIGYDAFLDPQAPHYRRAIARILRELVENGTVPMREYTLLRCTDCERTLHHSYVVGTCPVCATGANGTSCEGCGGFTSAQTLLDPSCARCGGAPRPFVATIPVLPLEDYRDRLTTEWLRAEWPMRMRTVLEQYRHAPLPDIPLAYPTNWGIECDGPLEGLRVDFPSELGFSYLYGPAHALRPEAAGLAEWVGAWEEVEGVWHFNGMDNTFYFAILYPAILAAAGVPTAKACGAVVNELYLLEGKKFSTSRNHALWAEEFLAAEDPELVRLFLSWDRPDRYETDFTHEAYRAFCAWVRPLLSTAGSGATPPGADGALPAALAAAEVERAERALHLNGFDAALAVRALLGALGAGVGVDSVAMAALTGRGALPRGEG</sequence>
<dbReference type="EC" id="6.1.1.10" evidence="9"/>
<evidence type="ECO:0000256" key="5">
    <source>
        <dbReference type="ARBA" id="ARBA00023146"/>
    </source>
</evidence>
<dbReference type="Gene3D" id="2.20.28.20">
    <property type="entry name" value="Methionyl-tRNA synthetase, Zn-domain"/>
    <property type="match status" value="1"/>
</dbReference>
<keyword evidence="5 7" id="KW-0030">Aminoacyl-tRNA synthetase</keyword>
<comment type="similarity">
    <text evidence="7">Belongs to the class-I aminoacyl-tRNA synthetase family.</text>
</comment>
<feature type="domain" description="Methionyl/Leucyl tRNA synthetase" evidence="8">
    <location>
        <begin position="9"/>
        <end position="376"/>
    </location>
</feature>
<dbReference type="GO" id="GO:0006431">
    <property type="term" value="P:methionyl-tRNA aminoacylation"/>
    <property type="evidence" value="ECO:0007669"/>
    <property type="project" value="TreeGrafter"/>
</dbReference>
<comment type="catalytic activity">
    <reaction evidence="6">
        <text>tRNA(Met) + L-methionine + ATP = L-methionyl-tRNA(Met) + AMP + diphosphate</text>
        <dbReference type="Rhea" id="RHEA:13481"/>
        <dbReference type="Rhea" id="RHEA-COMP:9667"/>
        <dbReference type="Rhea" id="RHEA-COMP:9698"/>
        <dbReference type="ChEBI" id="CHEBI:30616"/>
        <dbReference type="ChEBI" id="CHEBI:33019"/>
        <dbReference type="ChEBI" id="CHEBI:57844"/>
        <dbReference type="ChEBI" id="CHEBI:78442"/>
        <dbReference type="ChEBI" id="CHEBI:78530"/>
        <dbReference type="ChEBI" id="CHEBI:456215"/>
        <dbReference type="EC" id="6.1.1.10"/>
    </reaction>
</comment>
<dbReference type="InterPro" id="IPR029038">
    <property type="entry name" value="MetRS_Zn"/>
</dbReference>
<evidence type="ECO:0000256" key="6">
    <source>
        <dbReference type="ARBA" id="ARBA00047364"/>
    </source>
</evidence>
<dbReference type="PANTHER" id="PTHR45765">
    <property type="entry name" value="METHIONINE--TRNA LIGASE"/>
    <property type="match status" value="1"/>
</dbReference>
<reference evidence="9" key="1">
    <citation type="submission" date="2020-11" db="EMBL/GenBank/DDBJ databases">
        <title>Sequencing the genomes of 1000 actinobacteria strains.</title>
        <authorList>
            <person name="Klenk H.-P."/>
        </authorList>
    </citation>
    <scope>NUCLEOTIDE SEQUENCE</scope>
    <source>
        <strain evidence="9">DSM 45356</strain>
    </source>
</reference>
<keyword evidence="2 7" id="KW-0547">Nucleotide-binding</keyword>
<dbReference type="Proteomes" id="UP000622552">
    <property type="component" value="Unassembled WGS sequence"/>
</dbReference>